<comment type="subcellular location">
    <subcellularLocation>
        <location evidence="1">Cell membrane</location>
        <topology evidence="1">Peripheral membrane protein</topology>
        <orientation evidence="1">Cytoplasmic side</orientation>
    </subcellularLocation>
</comment>
<dbReference type="Proteomes" id="UP001346149">
    <property type="component" value="Unassembled WGS sequence"/>
</dbReference>
<dbReference type="PANTHER" id="PTHR31083:SF4">
    <property type="entry name" value="PROTEIN SOSEKI 4-RELATED"/>
    <property type="match status" value="1"/>
</dbReference>
<feature type="region of interest" description="Disordered" evidence="8">
    <location>
        <begin position="20"/>
        <end position="65"/>
    </location>
</feature>
<dbReference type="Pfam" id="PF06136">
    <property type="entry name" value="SOK"/>
    <property type="match status" value="1"/>
</dbReference>
<dbReference type="InterPro" id="IPR010369">
    <property type="entry name" value="SOK"/>
</dbReference>
<dbReference type="GO" id="GO:0051301">
    <property type="term" value="P:cell division"/>
    <property type="evidence" value="ECO:0007669"/>
    <property type="project" value="UniProtKB-KW"/>
</dbReference>
<feature type="region of interest" description="Disordered" evidence="8">
    <location>
        <begin position="216"/>
        <end position="240"/>
    </location>
</feature>
<evidence type="ECO:0000256" key="8">
    <source>
        <dbReference type="SAM" id="MobiDB-lite"/>
    </source>
</evidence>
<feature type="domain" description="SOSEKI DIX-like" evidence="9">
    <location>
        <begin position="74"/>
        <end position="162"/>
    </location>
</feature>
<proteinExistence type="inferred from homology"/>
<keyword evidence="5" id="KW-0472">Membrane</keyword>
<evidence type="ECO:0000256" key="6">
    <source>
        <dbReference type="ARBA" id="ARBA00023306"/>
    </source>
</evidence>
<keyword evidence="4" id="KW-0132">Cell division</keyword>
<comment type="caution">
    <text evidence="10">The sequence shown here is derived from an EMBL/GenBank/DDBJ whole genome shotgun (WGS) entry which is preliminary data.</text>
</comment>
<keyword evidence="2" id="KW-0217">Developmental protein</keyword>
<evidence type="ECO:0000256" key="1">
    <source>
        <dbReference type="ARBA" id="ARBA00004413"/>
    </source>
</evidence>
<sequence>MAEISPSRRRRAVIDHIRVPKKWPDREPSPDPIRIWRRESAKDDEPDPETPEAEDDGGSGGSCGGGGRGILTAHVLYYLSVNSQLQHPHFIEVPLSSSQGLYLRDFTSRLEQLRGKGMTSIYSWSSKRRYKNGFVWHDLTEDDLIWPSSNGNEYVLKGSEILGLSPPSCISSYHALSSFSSPSEDFLNSKALSRRRNQSMNSIDFRKYRAERLADASTQTSDWMRRQSHTSASIQEDLKDDDGIQPELQLLQAEGQSGEELSKEETSPPPLDSSPETLVTLMKSHRSLMLCPAEERRGSSPPGGRPRGASSLLLQLISCGALLFKDGRAHSYSRS</sequence>
<dbReference type="InterPro" id="IPR048351">
    <property type="entry name" value="SOK_DIX"/>
</dbReference>
<organism evidence="10 11">
    <name type="scientific">Trapa natans</name>
    <name type="common">Water chestnut</name>
    <dbReference type="NCBI Taxonomy" id="22666"/>
    <lineage>
        <taxon>Eukaryota</taxon>
        <taxon>Viridiplantae</taxon>
        <taxon>Streptophyta</taxon>
        <taxon>Embryophyta</taxon>
        <taxon>Tracheophyta</taxon>
        <taxon>Spermatophyta</taxon>
        <taxon>Magnoliopsida</taxon>
        <taxon>eudicotyledons</taxon>
        <taxon>Gunneridae</taxon>
        <taxon>Pentapetalae</taxon>
        <taxon>rosids</taxon>
        <taxon>malvids</taxon>
        <taxon>Myrtales</taxon>
        <taxon>Lythraceae</taxon>
        <taxon>Trapa</taxon>
    </lineage>
</organism>
<evidence type="ECO:0000256" key="4">
    <source>
        <dbReference type="ARBA" id="ARBA00022618"/>
    </source>
</evidence>
<reference evidence="10 11" key="1">
    <citation type="journal article" date="2023" name="Hortic Res">
        <title>Pangenome of water caltrop reveals structural variations and asymmetric subgenome divergence after allopolyploidization.</title>
        <authorList>
            <person name="Zhang X."/>
            <person name="Chen Y."/>
            <person name="Wang L."/>
            <person name="Yuan Y."/>
            <person name="Fang M."/>
            <person name="Shi L."/>
            <person name="Lu R."/>
            <person name="Comes H.P."/>
            <person name="Ma Y."/>
            <person name="Chen Y."/>
            <person name="Huang G."/>
            <person name="Zhou Y."/>
            <person name="Zheng Z."/>
            <person name="Qiu Y."/>
        </authorList>
    </citation>
    <scope>NUCLEOTIDE SEQUENCE [LARGE SCALE GENOMIC DNA]</scope>
    <source>
        <strain evidence="10">F231</strain>
    </source>
</reference>
<keyword evidence="3" id="KW-1003">Cell membrane</keyword>
<evidence type="ECO:0000256" key="5">
    <source>
        <dbReference type="ARBA" id="ARBA00023136"/>
    </source>
</evidence>
<evidence type="ECO:0000256" key="3">
    <source>
        <dbReference type="ARBA" id="ARBA00022475"/>
    </source>
</evidence>
<evidence type="ECO:0000259" key="9">
    <source>
        <dbReference type="Pfam" id="PF06136"/>
    </source>
</evidence>
<feature type="compositionally biased region" description="Basic and acidic residues" evidence="8">
    <location>
        <begin position="20"/>
        <end position="43"/>
    </location>
</feature>
<comment type="similarity">
    <text evidence="7">Belongs to the SOSEKI family.</text>
</comment>
<dbReference type="AlphaFoldDB" id="A0AAN7M214"/>
<feature type="region of interest" description="Disordered" evidence="8">
    <location>
        <begin position="255"/>
        <end position="276"/>
    </location>
</feature>
<evidence type="ECO:0000256" key="2">
    <source>
        <dbReference type="ARBA" id="ARBA00022473"/>
    </source>
</evidence>
<gene>
    <name evidence="10" type="ORF">SAY86_020374</name>
</gene>
<accession>A0AAN7M214</accession>
<evidence type="ECO:0000256" key="7">
    <source>
        <dbReference type="ARBA" id="ARBA00024211"/>
    </source>
</evidence>
<evidence type="ECO:0000313" key="10">
    <source>
        <dbReference type="EMBL" id="KAK4789055.1"/>
    </source>
</evidence>
<dbReference type="PANTHER" id="PTHR31083">
    <property type="entry name" value="UPSTREAM OF FLC PROTEIN (DUF966)"/>
    <property type="match status" value="1"/>
</dbReference>
<dbReference type="EMBL" id="JAXQNO010000011">
    <property type="protein sequence ID" value="KAK4789055.1"/>
    <property type="molecule type" value="Genomic_DNA"/>
</dbReference>
<feature type="compositionally biased region" description="Acidic residues" evidence="8">
    <location>
        <begin position="44"/>
        <end position="57"/>
    </location>
</feature>
<dbReference type="GO" id="GO:0051258">
    <property type="term" value="P:protein polymerization"/>
    <property type="evidence" value="ECO:0007669"/>
    <property type="project" value="UniProtKB-ARBA"/>
</dbReference>
<evidence type="ECO:0000313" key="11">
    <source>
        <dbReference type="Proteomes" id="UP001346149"/>
    </source>
</evidence>
<keyword evidence="11" id="KW-1185">Reference proteome</keyword>
<keyword evidence="6" id="KW-0131">Cell cycle</keyword>
<dbReference type="GO" id="GO:0005886">
    <property type="term" value="C:plasma membrane"/>
    <property type="evidence" value="ECO:0007669"/>
    <property type="project" value="UniProtKB-SubCell"/>
</dbReference>
<name>A0AAN7M214_TRANT</name>
<protein>
    <recommendedName>
        <fullName evidence="9">SOSEKI DIX-like domain-containing protein</fullName>
    </recommendedName>
</protein>